<protein>
    <submittedName>
        <fullName evidence="1">Uncharacterized protein</fullName>
    </submittedName>
</protein>
<name>A0A9D2MQF1_9FIRM</name>
<accession>A0A9D2MQF1</accession>
<gene>
    <name evidence="1" type="ORF">H9763_06290</name>
</gene>
<organism evidence="1 2">
    <name type="scientific">Candidatus Eisenbergiella merdigallinarum</name>
    <dbReference type="NCBI Taxonomy" id="2838552"/>
    <lineage>
        <taxon>Bacteria</taxon>
        <taxon>Bacillati</taxon>
        <taxon>Bacillota</taxon>
        <taxon>Clostridia</taxon>
        <taxon>Lachnospirales</taxon>
        <taxon>Lachnospiraceae</taxon>
        <taxon>Eisenbergiella</taxon>
    </lineage>
</organism>
<sequence length="346" mass="39969">MNDKKDRENGRNFGADGRGLMRFSCAEEDSLYAIRRLREKEERGLLSEGERRQLFYMEKRETEGEIDLTPAVIYAAANHGDCCAWLHRAPQRRQEEWYGAGVAWLRQNPAFLEKFGWKERKSAVLAAGLLTLALDGNEGRRELEEFLRAGWSLMWERMGQIRQLDAAEWEEMMAPWQDSCHMSCGVAAVLLLMAALNDRPVRDRDRLWRSLQKLRQFSRECFQPGTSCPPCREEFPFEKEDRMGWLLSRFANPQRPAYIREKARLSSEWLERLYRVMALAGLPASACETMNLSCREVQQILELMEEKPTERQYMTFLMLYAVSRELAQAGRAAAALDAPGSRGLPA</sequence>
<evidence type="ECO:0000313" key="1">
    <source>
        <dbReference type="EMBL" id="HJB91063.1"/>
    </source>
</evidence>
<reference evidence="1" key="2">
    <citation type="submission" date="2021-04" db="EMBL/GenBank/DDBJ databases">
        <authorList>
            <person name="Gilroy R."/>
        </authorList>
    </citation>
    <scope>NUCLEOTIDE SEQUENCE</scope>
    <source>
        <strain evidence="1">USAMLcec3-2134</strain>
    </source>
</reference>
<dbReference type="Proteomes" id="UP000886883">
    <property type="component" value="Unassembled WGS sequence"/>
</dbReference>
<comment type="caution">
    <text evidence="1">The sequence shown here is derived from an EMBL/GenBank/DDBJ whole genome shotgun (WGS) entry which is preliminary data.</text>
</comment>
<dbReference type="AlphaFoldDB" id="A0A9D2MQF1"/>
<evidence type="ECO:0000313" key="2">
    <source>
        <dbReference type="Proteomes" id="UP000886883"/>
    </source>
</evidence>
<proteinExistence type="predicted"/>
<reference evidence="1" key="1">
    <citation type="journal article" date="2021" name="PeerJ">
        <title>Extensive microbial diversity within the chicken gut microbiome revealed by metagenomics and culture.</title>
        <authorList>
            <person name="Gilroy R."/>
            <person name="Ravi A."/>
            <person name="Getino M."/>
            <person name="Pursley I."/>
            <person name="Horton D.L."/>
            <person name="Alikhan N.F."/>
            <person name="Baker D."/>
            <person name="Gharbi K."/>
            <person name="Hall N."/>
            <person name="Watson M."/>
            <person name="Adriaenssens E.M."/>
            <person name="Foster-Nyarko E."/>
            <person name="Jarju S."/>
            <person name="Secka A."/>
            <person name="Antonio M."/>
            <person name="Oren A."/>
            <person name="Chaudhuri R.R."/>
            <person name="La Ragione R."/>
            <person name="Hildebrand F."/>
            <person name="Pallen M.J."/>
        </authorList>
    </citation>
    <scope>NUCLEOTIDE SEQUENCE</scope>
    <source>
        <strain evidence="1">USAMLcec3-2134</strain>
    </source>
</reference>
<dbReference type="EMBL" id="DWXE01000022">
    <property type="protein sequence ID" value="HJB91063.1"/>
    <property type="molecule type" value="Genomic_DNA"/>
</dbReference>